<keyword evidence="1" id="KW-0285">Flavoprotein</keyword>
<feature type="compositionally biased region" description="Basic and acidic residues" evidence="4">
    <location>
        <begin position="126"/>
        <end position="154"/>
    </location>
</feature>
<feature type="compositionally biased region" description="Polar residues" evidence="4">
    <location>
        <begin position="107"/>
        <end position="120"/>
    </location>
</feature>
<sequence>MSSSSRKSSIQRPASALAKPASVLGYEVSSSRPPVSMPTPPHSSRSSKSASNRSERRRSLPAQASSSAASVSSNDAYTLAKLPDELAHLDINGSLNGSLYERRRSSGIMSPTMTMSSARSAYSDRGGYERNDRHDRSDRNDRNERPERRERERSIASSTEETLSIHRLRSNSGLSLHTNIAALRRYTDYNADGSTRLPPTDERFDSDGRYNEEYFDGSNSRTPGAVAGTPTTPKLLSWETVSAVLDDPVARQRLMEYTRSVGGTENLDFLEKVEQYNKALHSVTALMANISTTFTCMTATEPLNLPPQLNKSLNADVKHVSSSILPGLEMLFGDVNAHIKERVVRNIYPDFVKRQLMFRMKKSLGAASAGAASTPFRFEGLGQAFCLTDPYRPDNPVVYASDSFAQVLGYNRSEDIPRTGRFFRGPELSNEDSFCEDLVLTRNHRDNRPFWSLVSGCPLKTASGRVRFVLSGLVDVTDAVKTQGDIVNALSATPPAAALPSPSNGLNIAVTREADHRPSSIMASQDANGRRLAKPEKPEKSEKEKDRSSSSKSFFNPFSRKKRTADTSAPPPSRGESMASFNLGNEVLSRPTQPPTTTTPQINLPPPMTPTLDDKTSMYSRFMVLQFVPGSSHGGQDYSSPMSPPASRRGSRYGSAAGVTSPPPPSSSVSRLKIAFSSLPMLDLLGLGPAAQEAVMYHDVFAVLSELAGSPSITPVFRANVRQRIVTSESASLELCIPASGVIAPGTVSAGLGAGLASPAMNGSNGGGGSDEGASTASRRSSLLLSGGRSKRDSMDEEVMSSWDMASNSRMGDGRWPPSSRRKRSGTYERPGTGDRRGGAISGGGRLQRLMSHWTPLKDVDGTVAWVILVMSPVVE</sequence>
<feature type="region of interest" description="Disordered" evidence="4">
    <location>
        <begin position="106"/>
        <end position="164"/>
    </location>
</feature>
<dbReference type="InterPro" id="IPR000700">
    <property type="entry name" value="PAS-assoc_C"/>
</dbReference>
<evidence type="ECO:0000259" key="5">
    <source>
        <dbReference type="PROSITE" id="PS50113"/>
    </source>
</evidence>
<feature type="domain" description="RGS" evidence="6">
    <location>
        <begin position="240"/>
        <end position="361"/>
    </location>
</feature>
<keyword evidence="2" id="KW-0288">FMN</keyword>
<dbReference type="InterPro" id="IPR036305">
    <property type="entry name" value="RGS_sf"/>
</dbReference>
<dbReference type="Pfam" id="PF13426">
    <property type="entry name" value="PAS_9"/>
    <property type="match status" value="1"/>
</dbReference>
<evidence type="ECO:0000256" key="2">
    <source>
        <dbReference type="ARBA" id="ARBA00022643"/>
    </source>
</evidence>
<dbReference type="InterPro" id="IPR044926">
    <property type="entry name" value="RGS_subdomain_2"/>
</dbReference>
<dbReference type="InterPro" id="IPR035965">
    <property type="entry name" value="PAS-like_dom_sf"/>
</dbReference>
<feature type="region of interest" description="Disordered" evidence="4">
    <location>
        <begin position="763"/>
        <end position="844"/>
    </location>
</feature>
<comment type="caution">
    <text evidence="7">The sequence shown here is derived from an EMBL/GenBank/DDBJ whole genome shotgun (WGS) entry which is preliminary data.</text>
</comment>
<feature type="region of interest" description="Disordered" evidence="4">
    <location>
        <begin position="1"/>
        <end position="73"/>
    </location>
</feature>
<dbReference type="PROSITE" id="PS50113">
    <property type="entry name" value="PAC"/>
    <property type="match status" value="1"/>
</dbReference>
<dbReference type="Gene3D" id="3.30.450.20">
    <property type="entry name" value="PAS domain"/>
    <property type="match status" value="1"/>
</dbReference>
<gene>
    <name evidence="7" type="ORF">Sste5346_001473</name>
</gene>
<evidence type="ECO:0000313" key="8">
    <source>
        <dbReference type="Proteomes" id="UP001583186"/>
    </source>
</evidence>
<dbReference type="EMBL" id="JAWCUI010000005">
    <property type="protein sequence ID" value="KAL1902492.1"/>
    <property type="molecule type" value="Genomic_DNA"/>
</dbReference>
<organism evidence="7 8">
    <name type="scientific">Sporothrix stenoceras</name>
    <dbReference type="NCBI Taxonomy" id="5173"/>
    <lineage>
        <taxon>Eukaryota</taxon>
        <taxon>Fungi</taxon>
        <taxon>Dikarya</taxon>
        <taxon>Ascomycota</taxon>
        <taxon>Pezizomycotina</taxon>
        <taxon>Sordariomycetes</taxon>
        <taxon>Sordariomycetidae</taxon>
        <taxon>Ophiostomatales</taxon>
        <taxon>Ophiostomataceae</taxon>
        <taxon>Sporothrix</taxon>
    </lineage>
</organism>
<keyword evidence="3" id="KW-0157">Chromophore</keyword>
<dbReference type="Gene3D" id="1.10.167.10">
    <property type="entry name" value="Regulator of G-protein Signalling 4, domain 2"/>
    <property type="match status" value="1"/>
</dbReference>
<protein>
    <recommendedName>
        <fullName evidence="9">PAS domain-containing protein</fullName>
    </recommendedName>
</protein>
<evidence type="ECO:0000256" key="1">
    <source>
        <dbReference type="ARBA" id="ARBA00022630"/>
    </source>
</evidence>
<dbReference type="InterPro" id="IPR000014">
    <property type="entry name" value="PAS"/>
</dbReference>
<evidence type="ECO:0000313" key="7">
    <source>
        <dbReference type="EMBL" id="KAL1902492.1"/>
    </source>
</evidence>
<dbReference type="InterPro" id="IPR016137">
    <property type="entry name" value="RGS"/>
</dbReference>
<keyword evidence="8" id="KW-1185">Reference proteome</keyword>
<feature type="compositionally biased region" description="Low complexity" evidence="4">
    <location>
        <begin position="43"/>
        <end position="52"/>
    </location>
</feature>
<feature type="compositionally biased region" description="Low complexity" evidence="4">
    <location>
        <begin position="772"/>
        <end position="788"/>
    </location>
</feature>
<dbReference type="PANTHER" id="PTHR47429">
    <property type="entry name" value="PROTEIN TWIN LOV 1"/>
    <property type="match status" value="1"/>
</dbReference>
<dbReference type="SUPFAM" id="SSF48097">
    <property type="entry name" value="Regulator of G-protein signaling, RGS"/>
    <property type="match status" value="1"/>
</dbReference>
<dbReference type="Pfam" id="PF00615">
    <property type="entry name" value="RGS"/>
    <property type="match status" value="1"/>
</dbReference>
<dbReference type="SUPFAM" id="SSF55785">
    <property type="entry name" value="PYP-like sensor domain (PAS domain)"/>
    <property type="match status" value="1"/>
</dbReference>
<dbReference type="PANTHER" id="PTHR47429:SF2">
    <property type="entry name" value="PROTEIN TWIN LOV 1"/>
    <property type="match status" value="1"/>
</dbReference>
<feature type="compositionally biased region" description="Basic and acidic residues" evidence="4">
    <location>
        <begin position="533"/>
        <end position="549"/>
    </location>
</feature>
<dbReference type="SMART" id="SM00315">
    <property type="entry name" value="RGS"/>
    <property type="match status" value="1"/>
</dbReference>
<dbReference type="Proteomes" id="UP001583186">
    <property type="component" value="Unassembled WGS sequence"/>
</dbReference>
<name>A0ABR3ZQR3_9PEZI</name>
<dbReference type="PROSITE" id="PS50132">
    <property type="entry name" value="RGS"/>
    <property type="match status" value="1"/>
</dbReference>
<feature type="region of interest" description="Disordered" evidence="4">
    <location>
        <begin position="513"/>
        <end position="611"/>
    </location>
</feature>
<reference evidence="7 8" key="1">
    <citation type="journal article" date="2024" name="IMA Fungus">
        <title>IMA Genome - F19 : A genome assembly and annotation guide to empower mycologists, including annotated draft genome sequences of Ceratocystis pirilliformis, Diaporthe australafricana, Fusarium ophioides, Paecilomyces lecythidis, and Sporothrix stenoceras.</title>
        <authorList>
            <person name="Aylward J."/>
            <person name="Wilson A.M."/>
            <person name="Visagie C.M."/>
            <person name="Spraker J."/>
            <person name="Barnes I."/>
            <person name="Buitendag C."/>
            <person name="Ceriani C."/>
            <person name="Del Mar Angel L."/>
            <person name="du Plessis D."/>
            <person name="Fuchs T."/>
            <person name="Gasser K."/>
            <person name="Kramer D."/>
            <person name="Li W."/>
            <person name="Munsamy K."/>
            <person name="Piso A."/>
            <person name="Price J.L."/>
            <person name="Sonnekus B."/>
            <person name="Thomas C."/>
            <person name="van der Nest A."/>
            <person name="van Dijk A."/>
            <person name="van Heerden A."/>
            <person name="van Vuuren N."/>
            <person name="Yilmaz N."/>
            <person name="Duong T.A."/>
            <person name="van der Merwe N.A."/>
            <person name="Wingfield M.J."/>
            <person name="Wingfield B.D."/>
        </authorList>
    </citation>
    <scope>NUCLEOTIDE SEQUENCE [LARGE SCALE GENOMIC DNA]</scope>
    <source>
        <strain evidence="7 8">CMW 5346</strain>
    </source>
</reference>
<evidence type="ECO:0000256" key="3">
    <source>
        <dbReference type="ARBA" id="ARBA00022991"/>
    </source>
</evidence>
<evidence type="ECO:0008006" key="9">
    <source>
        <dbReference type="Google" id="ProtNLM"/>
    </source>
</evidence>
<evidence type="ECO:0000259" key="6">
    <source>
        <dbReference type="PROSITE" id="PS50132"/>
    </source>
</evidence>
<feature type="domain" description="PAC" evidence="5">
    <location>
        <begin position="434"/>
        <end position="488"/>
    </location>
</feature>
<feature type="region of interest" description="Disordered" evidence="4">
    <location>
        <begin position="631"/>
        <end position="669"/>
    </location>
</feature>
<feature type="compositionally biased region" description="Low complexity" evidence="4">
    <location>
        <begin position="60"/>
        <end position="73"/>
    </location>
</feature>
<accession>A0ABR3ZQR3</accession>
<proteinExistence type="predicted"/>
<evidence type="ECO:0000256" key="4">
    <source>
        <dbReference type="SAM" id="MobiDB-lite"/>
    </source>
</evidence>